<keyword evidence="1" id="KW-0472">Membrane</keyword>
<feature type="transmembrane region" description="Helical" evidence="1">
    <location>
        <begin position="139"/>
        <end position="161"/>
    </location>
</feature>
<evidence type="ECO:0000256" key="1">
    <source>
        <dbReference type="SAM" id="Phobius"/>
    </source>
</evidence>
<name>A0ABW9VSL2_9BURK</name>
<sequence length="174" mass="19141">MNLKSNTILQRLDALVRWTHADDQVRQDMSADFTERPRQLMRWLPLLPMALGAGLIYFAIAAPLPHGVYAVAGPAIALAGSIAMNGPLGKSFVKDNERETALRQDAYFVCLAFLTFANILAGPVLLMSAALQAWPVERIVGVAFALFMSNMACFLSLPTLYASWKLSIQREDIS</sequence>
<dbReference type="Proteomes" id="UP000478090">
    <property type="component" value="Unassembled WGS sequence"/>
</dbReference>
<feature type="transmembrane region" description="Helical" evidence="1">
    <location>
        <begin position="43"/>
        <end position="60"/>
    </location>
</feature>
<comment type="caution">
    <text evidence="2">The sequence shown here is derived from an EMBL/GenBank/DDBJ whole genome shotgun (WGS) entry which is preliminary data.</text>
</comment>
<reference evidence="2 3" key="1">
    <citation type="submission" date="2019-12" db="EMBL/GenBank/DDBJ databases">
        <title>Novel species isolated from a subtropical stream in China.</title>
        <authorList>
            <person name="Lu H."/>
        </authorList>
    </citation>
    <scope>NUCLEOTIDE SEQUENCE [LARGE SCALE GENOMIC DNA]</scope>
    <source>
        <strain evidence="2 3">CY13W</strain>
    </source>
</reference>
<dbReference type="RefSeq" id="WP_161040773.1">
    <property type="nucleotide sequence ID" value="NZ_WWCM01000017.1"/>
</dbReference>
<protein>
    <submittedName>
        <fullName evidence="2">Uncharacterized protein</fullName>
    </submittedName>
</protein>
<keyword evidence="3" id="KW-1185">Reference proteome</keyword>
<evidence type="ECO:0000313" key="3">
    <source>
        <dbReference type="Proteomes" id="UP000478090"/>
    </source>
</evidence>
<proteinExistence type="predicted"/>
<dbReference type="EMBL" id="WWCM01000017">
    <property type="protein sequence ID" value="MYM41462.1"/>
    <property type="molecule type" value="Genomic_DNA"/>
</dbReference>
<keyword evidence="1" id="KW-1133">Transmembrane helix</keyword>
<accession>A0ABW9VSL2</accession>
<feature type="transmembrane region" description="Helical" evidence="1">
    <location>
        <begin position="106"/>
        <end position="127"/>
    </location>
</feature>
<evidence type="ECO:0000313" key="2">
    <source>
        <dbReference type="EMBL" id="MYM41462.1"/>
    </source>
</evidence>
<organism evidence="2 3">
    <name type="scientific">Duganella qianjiadongensis</name>
    <dbReference type="NCBI Taxonomy" id="2692176"/>
    <lineage>
        <taxon>Bacteria</taxon>
        <taxon>Pseudomonadati</taxon>
        <taxon>Pseudomonadota</taxon>
        <taxon>Betaproteobacteria</taxon>
        <taxon>Burkholderiales</taxon>
        <taxon>Oxalobacteraceae</taxon>
        <taxon>Telluria group</taxon>
        <taxon>Duganella</taxon>
    </lineage>
</organism>
<keyword evidence="1" id="KW-0812">Transmembrane</keyword>
<gene>
    <name evidence="2" type="ORF">GTP27_19335</name>
</gene>
<feature type="transmembrane region" description="Helical" evidence="1">
    <location>
        <begin position="66"/>
        <end position="85"/>
    </location>
</feature>